<evidence type="ECO:0008006" key="3">
    <source>
        <dbReference type="Google" id="ProtNLM"/>
    </source>
</evidence>
<dbReference type="RefSeq" id="WP_248941385.1">
    <property type="nucleotide sequence ID" value="NZ_JAKIKS010000072.1"/>
</dbReference>
<evidence type="ECO:0000313" key="2">
    <source>
        <dbReference type="Proteomes" id="UP001203423"/>
    </source>
</evidence>
<comment type="caution">
    <text evidence="1">The sequence shown here is derived from an EMBL/GenBank/DDBJ whole genome shotgun (WGS) entry which is preliminary data.</text>
</comment>
<sequence length="76" mass="8825">MARERVRNNTQARAIVRDFSKADEFLGLLRIAKEGHLDEVNLNVENLLGRKPRKVGHFYKITVTRSFNARLLSFIN</sequence>
<keyword evidence="2" id="KW-1185">Reference proteome</keyword>
<name>A0ABT0LEB7_9GAMM</name>
<dbReference type="EMBL" id="JAKIKS010000072">
    <property type="protein sequence ID" value="MCL1126052.1"/>
    <property type="molecule type" value="Genomic_DNA"/>
</dbReference>
<organism evidence="1 2">
    <name type="scientific">Shewanella surugensis</name>
    <dbReference type="NCBI Taxonomy" id="212020"/>
    <lineage>
        <taxon>Bacteria</taxon>
        <taxon>Pseudomonadati</taxon>
        <taxon>Pseudomonadota</taxon>
        <taxon>Gammaproteobacteria</taxon>
        <taxon>Alteromonadales</taxon>
        <taxon>Shewanellaceae</taxon>
        <taxon>Shewanella</taxon>
    </lineage>
</organism>
<proteinExistence type="predicted"/>
<protein>
    <recommendedName>
        <fullName evidence="3">PAS domain S-box protein</fullName>
    </recommendedName>
</protein>
<gene>
    <name evidence="1" type="ORF">L2764_16620</name>
</gene>
<reference evidence="1 2" key="1">
    <citation type="submission" date="2022-01" db="EMBL/GenBank/DDBJ databases">
        <title>Whole genome-based taxonomy of the Shewanellaceae.</title>
        <authorList>
            <person name="Martin-Rodriguez A.J."/>
        </authorList>
    </citation>
    <scope>NUCLEOTIDE SEQUENCE [LARGE SCALE GENOMIC DNA]</scope>
    <source>
        <strain evidence="1 2">DSM 17177</strain>
    </source>
</reference>
<accession>A0ABT0LEB7</accession>
<evidence type="ECO:0000313" key="1">
    <source>
        <dbReference type="EMBL" id="MCL1126052.1"/>
    </source>
</evidence>
<dbReference type="Proteomes" id="UP001203423">
    <property type="component" value="Unassembled WGS sequence"/>
</dbReference>